<dbReference type="AlphaFoldDB" id="A0AAV7FYF8"/>
<comment type="caution">
    <text evidence="1">The sequence shown here is derived from an EMBL/GenBank/DDBJ whole genome shotgun (WGS) entry which is preliminary data.</text>
</comment>
<sequence length="110" mass="12469">MSVLRRFKLQSSPIEELKRQPKIVYSAGRGAKLGQAGMHNKHLVMIGLVVQPRNFTSSASLFLLNWYQRCSIRAPMAGRKVEVLELGIGQLKLDCVEKISDFKKQIFNHS</sequence>
<protein>
    <submittedName>
        <fullName evidence="1">Uncharacterized protein</fullName>
    </submittedName>
</protein>
<name>A0AAV7FYF8_DENCH</name>
<evidence type="ECO:0000313" key="2">
    <source>
        <dbReference type="Proteomes" id="UP000775213"/>
    </source>
</evidence>
<dbReference type="EMBL" id="JAGFBR010000015">
    <property type="protein sequence ID" value="KAH0454649.1"/>
    <property type="molecule type" value="Genomic_DNA"/>
</dbReference>
<organism evidence="1 2">
    <name type="scientific">Dendrobium chrysotoxum</name>
    <name type="common">Orchid</name>
    <dbReference type="NCBI Taxonomy" id="161865"/>
    <lineage>
        <taxon>Eukaryota</taxon>
        <taxon>Viridiplantae</taxon>
        <taxon>Streptophyta</taxon>
        <taxon>Embryophyta</taxon>
        <taxon>Tracheophyta</taxon>
        <taxon>Spermatophyta</taxon>
        <taxon>Magnoliopsida</taxon>
        <taxon>Liliopsida</taxon>
        <taxon>Asparagales</taxon>
        <taxon>Orchidaceae</taxon>
        <taxon>Epidendroideae</taxon>
        <taxon>Malaxideae</taxon>
        <taxon>Dendrobiinae</taxon>
        <taxon>Dendrobium</taxon>
    </lineage>
</organism>
<proteinExistence type="predicted"/>
<evidence type="ECO:0000313" key="1">
    <source>
        <dbReference type="EMBL" id="KAH0454649.1"/>
    </source>
</evidence>
<reference evidence="1 2" key="1">
    <citation type="journal article" date="2021" name="Hortic Res">
        <title>Chromosome-scale assembly of the Dendrobium chrysotoxum genome enhances the understanding of orchid evolution.</title>
        <authorList>
            <person name="Zhang Y."/>
            <person name="Zhang G.Q."/>
            <person name="Zhang D."/>
            <person name="Liu X.D."/>
            <person name="Xu X.Y."/>
            <person name="Sun W.H."/>
            <person name="Yu X."/>
            <person name="Zhu X."/>
            <person name="Wang Z.W."/>
            <person name="Zhao X."/>
            <person name="Zhong W.Y."/>
            <person name="Chen H."/>
            <person name="Yin W.L."/>
            <person name="Huang T."/>
            <person name="Niu S.C."/>
            <person name="Liu Z.J."/>
        </authorList>
    </citation>
    <scope>NUCLEOTIDE SEQUENCE [LARGE SCALE GENOMIC DNA]</scope>
    <source>
        <strain evidence="1">Lindl</strain>
    </source>
</reference>
<dbReference type="Proteomes" id="UP000775213">
    <property type="component" value="Unassembled WGS sequence"/>
</dbReference>
<accession>A0AAV7FYF8</accession>
<keyword evidence="2" id="KW-1185">Reference proteome</keyword>
<gene>
    <name evidence="1" type="ORF">IEQ34_016573</name>
</gene>